<keyword evidence="1" id="KW-0732">Signal</keyword>
<evidence type="ECO:0000256" key="1">
    <source>
        <dbReference type="SAM" id="SignalP"/>
    </source>
</evidence>
<dbReference type="PROSITE" id="PS00099">
    <property type="entry name" value="THIOLASE_3"/>
    <property type="match status" value="1"/>
</dbReference>
<dbReference type="InterPro" id="IPR013783">
    <property type="entry name" value="Ig-like_fold"/>
</dbReference>
<name>A0A4Q9H0A2_9BURK</name>
<protein>
    <submittedName>
        <fullName evidence="2">Carboxypeptidase regulatory-like domain-containing protein</fullName>
    </submittedName>
</protein>
<keyword evidence="2" id="KW-0645">Protease</keyword>
<feature type="chain" id="PRO_5020417277" evidence="1">
    <location>
        <begin position="24"/>
        <end position="786"/>
    </location>
</feature>
<feature type="signal peptide" evidence="1">
    <location>
        <begin position="1"/>
        <end position="23"/>
    </location>
</feature>
<gene>
    <name evidence="2" type="ORF">EYS42_16195</name>
</gene>
<dbReference type="EMBL" id="SIXI01000008">
    <property type="protein sequence ID" value="TBO27968.1"/>
    <property type="molecule type" value="Genomic_DNA"/>
</dbReference>
<keyword evidence="2" id="KW-0378">Hydrolase</keyword>
<evidence type="ECO:0000313" key="2">
    <source>
        <dbReference type="EMBL" id="TBO27968.1"/>
    </source>
</evidence>
<dbReference type="GO" id="GO:0016747">
    <property type="term" value="F:acyltransferase activity, transferring groups other than amino-acyl groups"/>
    <property type="evidence" value="ECO:0007669"/>
    <property type="project" value="InterPro"/>
</dbReference>
<accession>A0A4Q9H0A2</accession>
<dbReference type="InterPro" id="IPR020610">
    <property type="entry name" value="Thiolase_AS"/>
</dbReference>
<organism evidence="2 3">
    <name type="scientific">Aquabacterium lacunae</name>
    <dbReference type="NCBI Taxonomy" id="2528630"/>
    <lineage>
        <taxon>Bacteria</taxon>
        <taxon>Pseudomonadati</taxon>
        <taxon>Pseudomonadota</taxon>
        <taxon>Betaproteobacteria</taxon>
        <taxon>Burkholderiales</taxon>
        <taxon>Aquabacterium</taxon>
    </lineage>
</organism>
<keyword evidence="3" id="KW-1185">Reference proteome</keyword>
<dbReference type="RefSeq" id="WP_130969237.1">
    <property type="nucleotide sequence ID" value="NZ_SIXI01000008.1"/>
</dbReference>
<comment type="caution">
    <text evidence="2">The sequence shown here is derived from an EMBL/GenBank/DDBJ whole genome shotgun (WGS) entry which is preliminary data.</text>
</comment>
<dbReference type="OrthoDB" id="9146340at2"/>
<sequence>MNLVVKSTWTRHLVGAAVLAALAACGGGGGGSANNNTGGSTEQTASVTGVAAKGLMKFAKVVVKDAVSGAVLKETTTDATGNYTVTGLPIGTAVLIEVSSVAGTKIVDEATNAEIDAPANFTLRAAAVADAAGTANVQVTPFSEMAVAKALANGGLSKDNIEAANADVRLLVGFDVLAERPVFSDDGFTASNKAALMLAAVSRMAQQEAFECGSTSNDPAVSQAEKVKCVVTTMAQAGSSDEDVFIELSDAKDAVFNDDYDGDEEKPITTQQPRDLIDVSERGSAIDQAKALIANIRSNGAMLVGDGSTTLESRLRTVSTVIEGAANPIGDSSRELYGAVLSAANLLDEGQHVGTTVNFNASVAQVVGCRLYEGNNPADLDWDTEASDASAAGSIGCRITYSVVYDNATDKYIARQHNFRVYRTEEPGEYKVRSRLILQTVVLNEETQRFEVQDTSDFVRKAPAPGDSANGGFYLADVAIGREAPSFEYPRGYLYSMALSGDFAGGLSQVLNGFALKNTLALSITPSFTPVTEGEGVGTDTITRLTLAGSVSASGGSRPTVTATFLEDSYIESQFNNAEGQSLRAVETMAGARDGTLRISVLDAAGAGFTGTVGLSGQGEVDGDQLPTSLVLRGVVTSAANATLFDGTVNVSVASFDGYSSLSPYSSKNSVSNPQISINGLLAVSGRPNLVVNMNIGHAFTLGGERLSISGNYTQGDDVVMISGELFAEGSEGTSSIALSTPRGLGITLSEGSKFATLFKSESYALGTLDLDKSKITYADGSFEQY</sequence>
<dbReference type="GO" id="GO:0004180">
    <property type="term" value="F:carboxypeptidase activity"/>
    <property type="evidence" value="ECO:0007669"/>
    <property type="project" value="UniProtKB-KW"/>
</dbReference>
<keyword evidence="2" id="KW-0121">Carboxypeptidase</keyword>
<dbReference type="PROSITE" id="PS51257">
    <property type="entry name" value="PROKAR_LIPOPROTEIN"/>
    <property type="match status" value="1"/>
</dbReference>
<dbReference type="Gene3D" id="2.60.40.10">
    <property type="entry name" value="Immunoglobulins"/>
    <property type="match status" value="1"/>
</dbReference>
<dbReference type="Proteomes" id="UP000292120">
    <property type="component" value="Unassembled WGS sequence"/>
</dbReference>
<evidence type="ECO:0000313" key="3">
    <source>
        <dbReference type="Proteomes" id="UP000292120"/>
    </source>
</evidence>
<dbReference type="AlphaFoldDB" id="A0A4Q9H0A2"/>
<proteinExistence type="predicted"/>
<reference evidence="2 3" key="1">
    <citation type="submission" date="2019-02" db="EMBL/GenBank/DDBJ databases">
        <title>Aquabacterium sp. strain KMB7.</title>
        <authorList>
            <person name="Chen W.-M."/>
        </authorList>
    </citation>
    <scope>NUCLEOTIDE SEQUENCE [LARGE SCALE GENOMIC DNA]</scope>
    <source>
        <strain evidence="2 3">KMB7</strain>
    </source>
</reference>